<keyword evidence="5" id="KW-0813">Transport</keyword>
<dbReference type="PROSITE" id="PS51318">
    <property type="entry name" value="TAT"/>
    <property type="match status" value="1"/>
</dbReference>
<comment type="similarity">
    <text evidence="2">Belongs to the bacterial solute-binding protein 1 family.</text>
</comment>
<protein>
    <recommendedName>
        <fullName evidence="4">sn-glycerol-3-phosphate-binding periplasmic protein UgpB</fullName>
    </recommendedName>
</protein>
<evidence type="ECO:0000256" key="6">
    <source>
        <dbReference type="ARBA" id="ARBA00022729"/>
    </source>
</evidence>
<sequence>MNKRLQSISLSRREVLKRTSAGAAGAGLASVIAARQAPAVVRAQTALRMITPAALGLERELYQTFIDEFQAANSGIAVDLSFEAWEDYMTRLPTLFAGGAVPDVIHQHMSIVQDYGSRGALDDLSPYMQRDGISQEAYIPALFEAFSRDGRVLGIPKDSAAWGIYYNKTKFDEAGLDYPADDWTFDDFREVVRTLTIDEGGRRGVDAGFSPGDNMKQWGMSWIAPGPTASENVRGFIRARGGDWYDDGYTATRITEQPALDHFQMFHEMRCVEHSTPSDALAAGQGDPFRQGLTAMAVAFHSMDFFCREEKVAFEWDVTYIPAGTGGQFVPVGASSWAIPAQAQNKDAGWELVKYLTSEEVQRRIGENKRWGVSLNSVIDVIIPEGASEAFRRVHVDPLTGQSDRTPIAFRFPANQSEIQQVYAQNFDPIWSCDSDDIAGAAEATKSEVDEILADS</sequence>
<reference evidence="7" key="1">
    <citation type="submission" date="2020-02" db="EMBL/GenBank/DDBJ databases">
        <authorList>
            <person name="Meier V. D."/>
        </authorList>
    </citation>
    <scope>NUCLEOTIDE SEQUENCE</scope>
    <source>
        <strain evidence="7">AVDCRST_MAG43</strain>
    </source>
</reference>
<evidence type="ECO:0000256" key="5">
    <source>
        <dbReference type="ARBA" id="ARBA00022448"/>
    </source>
</evidence>
<evidence type="ECO:0000256" key="4">
    <source>
        <dbReference type="ARBA" id="ARBA00017470"/>
    </source>
</evidence>
<dbReference type="PANTHER" id="PTHR43649:SF31">
    <property type="entry name" value="SN-GLYCEROL-3-PHOSPHATE-BINDING PERIPLASMIC PROTEIN UGPB"/>
    <property type="match status" value="1"/>
</dbReference>
<gene>
    <name evidence="7" type="ORF">AVDCRST_MAG43-2130</name>
</gene>
<dbReference type="SUPFAM" id="SSF53850">
    <property type="entry name" value="Periplasmic binding protein-like II"/>
    <property type="match status" value="1"/>
</dbReference>
<accession>A0A6J4V0J7</accession>
<name>A0A6J4V0J7_9BACT</name>
<dbReference type="EMBL" id="CADCWI010000107">
    <property type="protein sequence ID" value="CAA9563589.1"/>
    <property type="molecule type" value="Genomic_DNA"/>
</dbReference>
<dbReference type="Gene3D" id="3.40.190.10">
    <property type="entry name" value="Periplasmic binding protein-like II"/>
    <property type="match status" value="1"/>
</dbReference>
<keyword evidence="6" id="KW-0732">Signal</keyword>
<comment type="subcellular location">
    <subcellularLocation>
        <location evidence="1">Periplasm</location>
    </subcellularLocation>
</comment>
<dbReference type="PANTHER" id="PTHR43649">
    <property type="entry name" value="ARABINOSE-BINDING PROTEIN-RELATED"/>
    <property type="match status" value="1"/>
</dbReference>
<dbReference type="CDD" id="cd13585">
    <property type="entry name" value="PBP2_TMBP_like"/>
    <property type="match status" value="1"/>
</dbReference>
<dbReference type="InterPro" id="IPR006059">
    <property type="entry name" value="SBP"/>
</dbReference>
<organism evidence="7">
    <name type="scientific">uncultured Thermomicrobiales bacterium</name>
    <dbReference type="NCBI Taxonomy" id="1645740"/>
    <lineage>
        <taxon>Bacteria</taxon>
        <taxon>Pseudomonadati</taxon>
        <taxon>Thermomicrobiota</taxon>
        <taxon>Thermomicrobia</taxon>
        <taxon>Thermomicrobiales</taxon>
        <taxon>environmental samples</taxon>
    </lineage>
</organism>
<dbReference type="GO" id="GO:0042597">
    <property type="term" value="C:periplasmic space"/>
    <property type="evidence" value="ECO:0007669"/>
    <property type="project" value="UniProtKB-SubCell"/>
</dbReference>
<comment type="subunit">
    <text evidence="3">The complex is composed of two ATP-binding proteins (UgpC), two transmembrane proteins (UgpA and UgpE) and a solute-binding protein (UgpB).</text>
</comment>
<proteinExistence type="inferred from homology"/>
<evidence type="ECO:0000313" key="7">
    <source>
        <dbReference type="EMBL" id="CAA9563589.1"/>
    </source>
</evidence>
<dbReference type="InterPro" id="IPR006311">
    <property type="entry name" value="TAT_signal"/>
</dbReference>
<dbReference type="Pfam" id="PF01547">
    <property type="entry name" value="SBP_bac_1"/>
    <property type="match status" value="1"/>
</dbReference>
<evidence type="ECO:0000256" key="2">
    <source>
        <dbReference type="ARBA" id="ARBA00008520"/>
    </source>
</evidence>
<dbReference type="InterPro" id="IPR050490">
    <property type="entry name" value="Bact_solute-bd_prot1"/>
</dbReference>
<dbReference type="AlphaFoldDB" id="A0A6J4V0J7"/>
<evidence type="ECO:0000256" key="1">
    <source>
        <dbReference type="ARBA" id="ARBA00004418"/>
    </source>
</evidence>
<evidence type="ECO:0000256" key="3">
    <source>
        <dbReference type="ARBA" id="ARBA00011557"/>
    </source>
</evidence>